<gene>
    <name evidence="3" type="ORF">GBB65_10375</name>
    <name evidence="2" type="ORF">GBC43_09285</name>
    <name evidence="1" type="ORF">GBJ98_08500</name>
</gene>
<evidence type="ECO:0000313" key="1">
    <source>
        <dbReference type="EMBL" id="KAB6911809.1"/>
    </source>
</evidence>
<dbReference type="EMBL" id="WDTJ01000016">
    <property type="protein sequence ID" value="KAB7234667.1"/>
    <property type="molecule type" value="Genomic_DNA"/>
</dbReference>
<dbReference type="RefSeq" id="WP_117738349.1">
    <property type="nucleotide sequence ID" value="NZ_AP022868.1"/>
</dbReference>
<protein>
    <submittedName>
        <fullName evidence="3">Uncharacterized protein</fullName>
    </submittedName>
</protein>
<evidence type="ECO:0000313" key="2">
    <source>
        <dbReference type="EMBL" id="KAB7234667.1"/>
    </source>
</evidence>
<accession>A0A6A2TDV3</accession>
<dbReference type="Proteomes" id="UP000481350">
    <property type="component" value="Unassembled WGS sequence"/>
</dbReference>
<dbReference type="AlphaFoldDB" id="A0A6A2TDV3"/>
<reference evidence="4 5" key="1">
    <citation type="journal article" date="2019" name="Nat. Med.">
        <title>A library of human gut bacterial isolates paired with longitudinal multiomics data enables mechanistic microbiome research.</title>
        <authorList>
            <person name="Poyet M."/>
            <person name="Groussin M."/>
            <person name="Gibbons S.M."/>
            <person name="Avila-Pacheco J."/>
            <person name="Jiang X."/>
            <person name="Kearney S.M."/>
            <person name="Perrotta A.R."/>
            <person name="Berdy B."/>
            <person name="Zhao S."/>
            <person name="Lieberman T.D."/>
            <person name="Swanson P.K."/>
            <person name="Smith M."/>
            <person name="Roesemann S."/>
            <person name="Alexander J.E."/>
            <person name="Rich S.A."/>
            <person name="Livny J."/>
            <person name="Vlamakis H."/>
            <person name="Clish C."/>
            <person name="Bullock K."/>
            <person name="Deik A."/>
            <person name="Scott J."/>
            <person name="Pierce K.A."/>
            <person name="Xavier R.J."/>
            <person name="Alm E.J."/>
        </authorList>
    </citation>
    <scope>NUCLEOTIDE SEQUENCE [LARGE SCALE GENOMIC DNA]</scope>
    <source>
        <strain evidence="2 5">BIOML-A118</strain>
        <strain evidence="1 6">BIOML-A283</strain>
        <strain evidence="3 4">BIOML-A75</strain>
    </source>
</reference>
<dbReference type="EMBL" id="WDZO01000021">
    <property type="protein sequence ID" value="KAB6911809.1"/>
    <property type="molecule type" value="Genomic_DNA"/>
</dbReference>
<name>A0A6A2TDV3_BIFLN</name>
<evidence type="ECO:0000313" key="5">
    <source>
        <dbReference type="Proteomes" id="UP000460333"/>
    </source>
</evidence>
<evidence type="ECO:0000313" key="3">
    <source>
        <dbReference type="EMBL" id="KAB7321005.1"/>
    </source>
</evidence>
<evidence type="ECO:0000313" key="4">
    <source>
        <dbReference type="Proteomes" id="UP000451234"/>
    </source>
</evidence>
<proteinExistence type="predicted"/>
<dbReference type="Proteomes" id="UP000460333">
    <property type="component" value="Unassembled WGS sequence"/>
</dbReference>
<dbReference type="EMBL" id="WDRV01000020">
    <property type="protein sequence ID" value="KAB7321005.1"/>
    <property type="molecule type" value="Genomic_DNA"/>
</dbReference>
<sequence length="228" mass="25858">MNDGNMIQEPPACPVCGLAVEERDPRRGKPLSIHRACRNRRREELRKERERGRRMSQESLLMASRNDVAEAAAELRRRVAWRNEAVGPADHGTVELCYWSVRCMAALMRLEPETLMAYEDRWAVDLARSIGRKGMDRIAGLTGWRGPRPWTMDPAMTDTGEDHTLEGMWPEPGPGVDDEWRADLDHDDGAGPRAVGMDRIIEGIWAEDHRGRNGADHGWWSLDEGARP</sequence>
<comment type="caution">
    <text evidence="3">The sequence shown here is derived from an EMBL/GenBank/DDBJ whole genome shotgun (WGS) entry which is preliminary data.</text>
</comment>
<dbReference type="Proteomes" id="UP000451234">
    <property type="component" value="Unassembled WGS sequence"/>
</dbReference>
<organism evidence="3 4">
    <name type="scientific">Bifidobacterium longum</name>
    <dbReference type="NCBI Taxonomy" id="216816"/>
    <lineage>
        <taxon>Bacteria</taxon>
        <taxon>Bacillati</taxon>
        <taxon>Actinomycetota</taxon>
        <taxon>Actinomycetes</taxon>
        <taxon>Bifidobacteriales</taxon>
        <taxon>Bifidobacteriaceae</taxon>
        <taxon>Bifidobacterium</taxon>
    </lineage>
</organism>
<evidence type="ECO:0000313" key="6">
    <source>
        <dbReference type="Proteomes" id="UP000481350"/>
    </source>
</evidence>